<feature type="region of interest" description="Disordered" evidence="1">
    <location>
        <begin position="22"/>
        <end position="48"/>
    </location>
</feature>
<accession>A0AAD8MHX7</accession>
<dbReference type="Proteomes" id="UP001237642">
    <property type="component" value="Unassembled WGS sequence"/>
</dbReference>
<dbReference type="AlphaFoldDB" id="A0AAD8MHX7"/>
<reference evidence="2" key="1">
    <citation type="submission" date="2023-02" db="EMBL/GenBank/DDBJ databases">
        <title>Genome of toxic invasive species Heracleum sosnowskyi carries increased number of genes despite the absence of recent whole-genome duplications.</title>
        <authorList>
            <person name="Schelkunov M."/>
            <person name="Shtratnikova V."/>
            <person name="Makarenko M."/>
            <person name="Klepikova A."/>
            <person name="Omelchenko D."/>
            <person name="Novikova G."/>
            <person name="Obukhova E."/>
            <person name="Bogdanov V."/>
            <person name="Penin A."/>
            <person name="Logacheva M."/>
        </authorList>
    </citation>
    <scope>NUCLEOTIDE SEQUENCE</scope>
    <source>
        <strain evidence="2">Hsosn_3</strain>
        <tissue evidence="2">Leaf</tissue>
    </source>
</reference>
<comment type="caution">
    <text evidence="2">The sequence shown here is derived from an EMBL/GenBank/DDBJ whole genome shotgun (WGS) entry which is preliminary data.</text>
</comment>
<dbReference type="EMBL" id="JAUIZM010000007">
    <property type="protein sequence ID" value="KAK1376665.1"/>
    <property type="molecule type" value="Genomic_DNA"/>
</dbReference>
<keyword evidence="3" id="KW-1185">Reference proteome</keyword>
<gene>
    <name evidence="2" type="ORF">POM88_032858</name>
</gene>
<evidence type="ECO:0000313" key="3">
    <source>
        <dbReference type="Proteomes" id="UP001237642"/>
    </source>
</evidence>
<organism evidence="2 3">
    <name type="scientific">Heracleum sosnowskyi</name>
    <dbReference type="NCBI Taxonomy" id="360622"/>
    <lineage>
        <taxon>Eukaryota</taxon>
        <taxon>Viridiplantae</taxon>
        <taxon>Streptophyta</taxon>
        <taxon>Embryophyta</taxon>
        <taxon>Tracheophyta</taxon>
        <taxon>Spermatophyta</taxon>
        <taxon>Magnoliopsida</taxon>
        <taxon>eudicotyledons</taxon>
        <taxon>Gunneridae</taxon>
        <taxon>Pentapetalae</taxon>
        <taxon>asterids</taxon>
        <taxon>campanulids</taxon>
        <taxon>Apiales</taxon>
        <taxon>Apiaceae</taxon>
        <taxon>Apioideae</taxon>
        <taxon>apioid superclade</taxon>
        <taxon>Tordylieae</taxon>
        <taxon>Tordyliinae</taxon>
        <taxon>Heracleum</taxon>
    </lineage>
</organism>
<evidence type="ECO:0000256" key="1">
    <source>
        <dbReference type="SAM" id="MobiDB-lite"/>
    </source>
</evidence>
<sequence length="189" mass="21772">MMQLGPELAVILEQLHATRATAKERQTNLEKSIRQEAHRLKDDGDHGRRGTLDRDADIVWSKGQRQLLDLESLAFSQGDLLMANRKCELPSGSYRKHNKDYEVHVPALSYADDDISEADDDHELPTLESDTVDIYAEKMSHVKILEEKITREEKLQVNNVEEDTMTKTEETEELETEYHATALLREELR</sequence>
<name>A0AAD8MHX7_9APIA</name>
<evidence type="ECO:0000313" key="2">
    <source>
        <dbReference type="EMBL" id="KAK1376665.1"/>
    </source>
</evidence>
<reference evidence="2" key="2">
    <citation type="submission" date="2023-05" db="EMBL/GenBank/DDBJ databases">
        <authorList>
            <person name="Schelkunov M.I."/>
        </authorList>
    </citation>
    <scope>NUCLEOTIDE SEQUENCE</scope>
    <source>
        <strain evidence="2">Hsosn_3</strain>
        <tissue evidence="2">Leaf</tissue>
    </source>
</reference>
<protein>
    <submittedName>
        <fullName evidence="2">Uncharacterized protein</fullName>
    </submittedName>
</protein>
<proteinExistence type="predicted"/>